<protein>
    <submittedName>
        <fullName evidence="2">Error-prone DNA polymerase</fullName>
    </submittedName>
</protein>
<feature type="domain" description="Polymerase/histidinol phosphatase N-terminal" evidence="1">
    <location>
        <begin position="8"/>
        <end position="75"/>
    </location>
</feature>
<dbReference type="RefSeq" id="WP_103920658.1">
    <property type="nucleotide sequence ID" value="NZ_FMSV02000511.1"/>
</dbReference>
<dbReference type="InterPro" id="IPR003141">
    <property type="entry name" value="Pol/His_phosphatase_N"/>
</dbReference>
<dbReference type="SMART" id="SM00481">
    <property type="entry name" value="POLIIIAc"/>
    <property type="match status" value="1"/>
</dbReference>
<dbReference type="GO" id="GO:0035312">
    <property type="term" value="F:5'-3' DNA exonuclease activity"/>
    <property type="evidence" value="ECO:0007669"/>
    <property type="project" value="TreeGrafter"/>
</dbReference>
<dbReference type="InterPro" id="IPR052018">
    <property type="entry name" value="PHP_domain"/>
</dbReference>
<dbReference type="Pfam" id="PF02811">
    <property type="entry name" value="PHP"/>
    <property type="match status" value="1"/>
</dbReference>
<dbReference type="Gene3D" id="1.10.150.650">
    <property type="match status" value="1"/>
</dbReference>
<dbReference type="CDD" id="cd07438">
    <property type="entry name" value="PHP_HisPPase_AMP"/>
    <property type="match status" value="1"/>
</dbReference>
<evidence type="ECO:0000313" key="2">
    <source>
        <dbReference type="EMBL" id="SEH06941.1"/>
    </source>
</evidence>
<gene>
    <name evidence="2" type="ORF">MBHS_02807</name>
</gene>
<name>A0A1H6FC22_9GAMM</name>
<dbReference type="InterPro" id="IPR016195">
    <property type="entry name" value="Pol/histidinol_Pase-like"/>
</dbReference>
<dbReference type="EMBL" id="FMSV02000511">
    <property type="protein sequence ID" value="SEH06941.1"/>
    <property type="molecule type" value="Genomic_DNA"/>
</dbReference>
<sequence>MTKPFSPIDLHAHSTASDGSLSPLELVQRAAKRGLHTLALTDHDTTAGIAEAQAGALQQNTPLQLIAGVEISVTWNNQTLHIVGLNIDPEHTELQAGLQQIRAERELRAHKMAEKLEKTGLKDVYQSVKAFAGGGLISRTHFAHYLVEQGRASHVRKVFQRYLVAGKPGYVGAQWATLEETLHWIKQAGGIAVIAHPARYKITRTRLKKLLDAFKALGGQGLEVVSGSHSLDDNFQMAQLAQYYDLLASMGSDYHGAAHFWLELGVLPALPAGCRGVWEAWS</sequence>
<organism evidence="2 3">
    <name type="scientific">Candidatus Venteria ishoeyi</name>
    <dbReference type="NCBI Taxonomy" id="1899563"/>
    <lineage>
        <taxon>Bacteria</taxon>
        <taxon>Pseudomonadati</taxon>
        <taxon>Pseudomonadota</taxon>
        <taxon>Gammaproteobacteria</taxon>
        <taxon>Thiotrichales</taxon>
        <taxon>Thiotrichaceae</taxon>
        <taxon>Venteria</taxon>
    </lineage>
</organism>
<proteinExistence type="predicted"/>
<dbReference type="PANTHER" id="PTHR42924">
    <property type="entry name" value="EXONUCLEASE"/>
    <property type="match status" value="1"/>
</dbReference>
<dbReference type="OrthoDB" id="9804333at2"/>
<dbReference type="GO" id="GO:0004534">
    <property type="term" value="F:5'-3' RNA exonuclease activity"/>
    <property type="evidence" value="ECO:0007669"/>
    <property type="project" value="TreeGrafter"/>
</dbReference>
<accession>A0A1H6FC22</accession>
<evidence type="ECO:0000313" key="3">
    <source>
        <dbReference type="Proteomes" id="UP000236724"/>
    </source>
</evidence>
<keyword evidence="3" id="KW-1185">Reference proteome</keyword>
<reference evidence="2 3" key="1">
    <citation type="submission" date="2016-10" db="EMBL/GenBank/DDBJ databases">
        <authorList>
            <person name="de Groot N.N."/>
        </authorList>
    </citation>
    <scope>NUCLEOTIDE SEQUENCE [LARGE SCALE GENOMIC DNA]</scope>
    <source>
        <strain evidence="2">MBHS1</strain>
    </source>
</reference>
<dbReference type="InterPro" id="IPR004013">
    <property type="entry name" value="PHP_dom"/>
</dbReference>
<dbReference type="Proteomes" id="UP000236724">
    <property type="component" value="Unassembled WGS sequence"/>
</dbReference>
<dbReference type="SUPFAM" id="SSF89550">
    <property type="entry name" value="PHP domain-like"/>
    <property type="match status" value="1"/>
</dbReference>
<dbReference type="Gene3D" id="3.20.20.140">
    <property type="entry name" value="Metal-dependent hydrolases"/>
    <property type="match status" value="1"/>
</dbReference>
<dbReference type="AlphaFoldDB" id="A0A1H6FC22"/>
<evidence type="ECO:0000259" key="1">
    <source>
        <dbReference type="SMART" id="SM00481"/>
    </source>
</evidence>
<dbReference type="PANTHER" id="PTHR42924:SF3">
    <property type="entry name" value="POLYMERASE_HISTIDINOL PHOSPHATASE N-TERMINAL DOMAIN-CONTAINING PROTEIN"/>
    <property type="match status" value="1"/>
</dbReference>